<evidence type="ECO:0000313" key="2">
    <source>
        <dbReference type="Proteomes" id="UP000253495"/>
    </source>
</evidence>
<organism evidence="1 2">
    <name type="scientific">Halopolyspora algeriensis</name>
    <dbReference type="NCBI Taxonomy" id="1500506"/>
    <lineage>
        <taxon>Bacteria</taxon>
        <taxon>Bacillati</taxon>
        <taxon>Actinomycetota</taxon>
        <taxon>Actinomycetes</taxon>
        <taxon>Actinomycetes incertae sedis</taxon>
        <taxon>Halopolyspora</taxon>
    </lineage>
</organism>
<reference evidence="1 2" key="1">
    <citation type="submission" date="2018-07" db="EMBL/GenBank/DDBJ databases">
        <title>Genomic Encyclopedia of Type Strains, Phase III (KMG-III): the genomes of soil and plant-associated and newly described type strains.</title>
        <authorList>
            <person name="Whitman W."/>
        </authorList>
    </citation>
    <scope>NUCLEOTIDE SEQUENCE [LARGE SCALE GENOMIC DNA]</scope>
    <source>
        <strain evidence="1 2">CECT 8575</strain>
    </source>
</reference>
<protein>
    <submittedName>
        <fullName evidence="1">Uncharacterized protein</fullName>
    </submittedName>
</protein>
<evidence type="ECO:0000313" key="1">
    <source>
        <dbReference type="EMBL" id="RCW38834.1"/>
    </source>
</evidence>
<dbReference type="AlphaFoldDB" id="A0A368VGN1"/>
<name>A0A368VGN1_9ACTN</name>
<dbReference type="Proteomes" id="UP000253495">
    <property type="component" value="Unassembled WGS sequence"/>
</dbReference>
<accession>A0A368VGN1</accession>
<proteinExistence type="predicted"/>
<dbReference type="Gene3D" id="1.10.357.10">
    <property type="entry name" value="Tetracycline Repressor, domain 2"/>
    <property type="match status" value="1"/>
</dbReference>
<gene>
    <name evidence="1" type="ORF">DFQ14_11938</name>
</gene>
<sequence>MVGTLTIYRRWGSKEALIARAFGASRSHPEIRRYMEAVHRQAGILPDRR</sequence>
<dbReference type="EMBL" id="QPJC01000019">
    <property type="protein sequence ID" value="RCW38834.1"/>
    <property type="molecule type" value="Genomic_DNA"/>
</dbReference>
<comment type="caution">
    <text evidence="1">The sequence shown here is derived from an EMBL/GenBank/DDBJ whole genome shotgun (WGS) entry which is preliminary data.</text>
</comment>
<keyword evidence="2" id="KW-1185">Reference proteome</keyword>